<evidence type="ECO:0000313" key="2">
    <source>
        <dbReference type="Proteomes" id="UP000594014"/>
    </source>
</evidence>
<dbReference type="Proteomes" id="UP000594014">
    <property type="component" value="Chromosome"/>
</dbReference>
<organism evidence="1 2">
    <name type="scientific">Anoxybacterium hadale</name>
    <dbReference type="NCBI Taxonomy" id="3408580"/>
    <lineage>
        <taxon>Bacteria</taxon>
        <taxon>Bacillati</taxon>
        <taxon>Bacillota</taxon>
        <taxon>Clostridia</taxon>
        <taxon>Peptostreptococcales</taxon>
        <taxon>Anaerovoracaceae</taxon>
        <taxon>Anoxybacterium</taxon>
    </lineage>
</organism>
<gene>
    <name evidence="1" type="ORF">FRZ06_03655</name>
</gene>
<proteinExistence type="predicted"/>
<protein>
    <submittedName>
        <fullName evidence="1">DUF2007 domain-containing protein</fullName>
    </submittedName>
</protein>
<accession>A0ACD1A811</accession>
<name>A0ACD1A811_9FIRM</name>
<dbReference type="EMBL" id="CP042469">
    <property type="protein sequence ID" value="QOX62504.1"/>
    <property type="molecule type" value="Genomic_DNA"/>
</dbReference>
<sequence length="117" mass="13229">MFEKKDQKEWRDGVYLCTAKNSFEADILESKLRSEGIPSIKKFKGASNFLEIFMGSNSAFPIELYVPEETLEDAKNVIIAVPLDGDEFPSEPVDFDSLTDEELDELIGKGEDETEEK</sequence>
<keyword evidence="2" id="KW-1185">Reference proteome</keyword>
<reference evidence="1" key="1">
    <citation type="submission" date="2019-08" db="EMBL/GenBank/DDBJ databases">
        <title>Genome sequence of Clostridiales bacterium MT110.</title>
        <authorList>
            <person name="Cao J."/>
        </authorList>
    </citation>
    <scope>NUCLEOTIDE SEQUENCE</scope>
    <source>
        <strain evidence="1">MT110</strain>
    </source>
</reference>
<evidence type="ECO:0000313" key="1">
    <source>
        <dbReference type="EMBL" id="QOX62504.1"/>
    </source>
</evidence>